<dbReference type="InterPro" id="IPR011006">
    <property type="entry name" value="CheY-like_superfamily"/>
</dbReference>
<feature type="DNA-binding region" description="OmpR/PhoB-type" evidence="7">
    <location>
        <begin position="124"/>
        <end position="224"/>
    </location>
</feature>
<dbReference type="SUPFAM" id="SSF52172">
    <property type="entry name" value="CheY-like"/>
    <property type="match status" value="1"/>
</dbReference>
<evidence type="ECO:0000313" key="11">
    <source>
        <dbReference type="Proteomes" id="UP000192610"/>
    </source>
</evidence>
<name>A0A1V9F7V7_9BACT</name>
<feature type="domain" description="Response regulatory" evidence="8">
    <location>
        <begin position="2"/>
        <end position="116"/>
    </location>
</feature>
<organism evidence="10 11">
    <name type="scientific">Niastella yeongjuensis</name>
    <dbReference type="NCBI Taxonomy" id="354355"/>
    <lineage>
        <taxon>Bacteria</taxon>
        <taxon>Pseudomonadati</taxon>
        <taxon>Bacteroidota</taxon>
        <taxon>Chitinophagia</taxon>
        <taxon>Chitinophagales</taxon>
        <taxon>Chitinophagaceae</taxon>
        <taxon>Niastella</taxon>
    </lineage>
</organism>
<evidence type="ECO:0000256" key="5">
    <source>
        <dbReference type="ARBA" id="ARBA00023163"/>
    </source>
</evidence>
<feature type="domain" description="OmpR/PhoB-type" evidence="9">
    <location>
        <begin position="124"/>
        <end position="224"/>
    </location>
</feature>
<keyword evidence="11" id="KW-1185">Reference proteome</keyword>
<comment type="caution">
    <text evidence="10">The sequence shown here is derived from an EMBL/GenBank/DDBJ whole genome shotgun (WGS) entry which is preliminary data.</text>
</comment>
<feature type="modified residue" description="4-aspartylphosphate" evidence="6">
    <location>
        <position position="51"/>
    </location>
</feature>
<dbReference type="GO" id="GO:0032993">
    <property type="term" value="C:protein-DNA complex"/>
    <property type="evidence" value="ECO:0007669"/>
    <property type="project" value="TreeGrafter"/>
</dbReference>
<dbReference type="Gene3D" id="3.40.50.2300">
    <property type="match status" value="1"/>
</dbReference>
<dbReference type="AlphaFoldDB" id="A0A1V9F7V7"/>
<dbReference type="SMART" id="SM00448">
    <property type="entry name" value="REC"/>
    <property type="match status" value="1"/>
</dbReference>
<keyword evidence="3" id="KW-0805">Transcription regulation</keyword>
<dbReference type="OrthoDB" id="9790442at2"/>
<evidence type="ECO:0000256" key="7">
    <source>
        <dbReference type="PROSITE-ProRule" id="PRU01091"/>
    </source>
</evidence>
<dbReference type="InterPro" id="IPR036388">
    <property type="entry name" value="WH-like_DNA-bd_sf"/>
</dbReference>
<dbReference type="GO" id="GO:0000156">
    <property type="term" value="F:phosphorelay response regulator activity"/>
    <property type="evidence" value="ECO:0007669"/>
    <property type="project" value="TreeGrafter"/>
</dbReference>
<keyword evidence="5" id="KW-0804">Transcription</keyword>
<dbReference type="PANTHER" id="PTHR48111:SF22">
    <property type="entry name" value="REGULATOR OF RPOS"/>
    <property type="match status" value="1"/>
</dbReference>
<dbReference type="Gene3D" id="6.10.250.690">
    <property type="match status" value="1"/>
</dbReference>
<evidence type="ECO:0000256" key="3">
    <source>
        <dbReference type="ARBA" id="ARBA00023015"/>
    </source>
</evidence>
<accession>A0A1V9F7V7</accession>
<dbReference type="PROSITE" id="PS51755">
    <property type="entry name" value="OMPR_PHOB"/>
    <property type="match status" value="1"/>
</dbReference>
<dbReference type="InterPro" id="IPR001867">
    <property type="entry name" value="OmpR/PhoB-type_DNA-bd"/>
</dbReference>
<evidence type="ECO:0000256" key="4">
    <source>
        <dbReference type="ARBA" id="ARBA00023125"/>
    </source>
</evidence>
<dbReference type="GO" id="GO:0000976">
    <property type="term" value="F:transcription cis-regulatory region binding"/>
    <property type="evidence" value="ECO:0007669"/>
    <property type="project" value="TreeGrafter"/>
</dbReference>
<dbReference type="Proteomes" id="UP000192610">
    <property type="component" value="Unassembled WGS sequence"/>
</dbReference>
<sequence length="225" mass="25734">MKVLIIEDEPSLNKAMVDYLHHQQYLCESVSNFHDALEKTEVYQYDCIVLDIMLPGGNGLELLRQLKANQKSDGVIIISARNELDDKLTGLQLGADDYLTKPFHLPELSARIAAIIRRKNLQGSTSIRFEEIQIDVQAKTVKVLDTEINLTRKEYELLLYFLVNKNRVLSKDAIASHLWGDDADLAENLDFIYTHVKNLRKKLLQYGAGDYIHSVYGMGYKFSIK</sequence>
<dbReference type="STRING" id="354355.SAMN05660816_01743"/>
<evidence type="ECO:0000313" key="10">
    <source>
        <dbReference type="EMBL" id="OQP54489.1"/>
    </source>
</evidence>
<dbReference type="SMART" id="SM00862">
    <property type="entry name" value="Trans_reg_C"/>
    <property type="match status" value="1"/>
</dbReference>
<evidence type="ECO:0000259" key="8">
    <source>
        <dbReference type="PROSITE" id="PS50110"/>
    </source>
</evidence>
<dbReference type="InterPro" id="IPR039420">
    <property type="entry name" value="WalR-like"/>
</dbReference>
<evidence type="ECO:0000259" key="9">
    <source>
        <dbReference type="PROSITE" id="PS51755"/>
    </source>
</evidence>
<protein>
    <submittedName>
        <fullName evidence="10">DNA-binding response regulator</fullName>
    </submittedName>
</protein>
<dbReference type="Pfam" id="PF00486">
    <property type="entry name" value="Trans_reg_C"/>
    <property type="match status" value="1"/>
</dbReference>
<evidence type="ECO:0000256" key="6">
    <source>
        <dbReference type="PROSITE-ProRule" id="PRU00169"/>
    </source>
</evidence>
<keyword evidence="2" id="KW-0902">Two-component regulatory system</keyword>
<gene>
    <name evidence="10" type="ORF">A4H97_21160</name>
</gene>
<dbReference type="GO" id="GO:0006355">
    <property type="term" value="P:regulation of DNA-templated transcription"/>
    <property type="evidence" value="ECO:0007669"/>
    <property type="project" value="InterPro"/>
</dbReference>
<keyword evidence="4 7" id="KW-0238">DNA-binding</keyword>
<dbReference type="InterPro" id="IPR001789">
    <property type="entry name" value="Sig_transdc_resp-reg_receiver"/>
</dbReference>
<keyword evidence="1 6" id="KW-0597">Phosphoprotein</keyword>
<evidence type="ECO:0000256" key="2">
    <source>
        <dbReference type="ARBA" id="ARBA00023012"/>
    </source>
</evidence>
<dbReference type="CDD" id="cd00383">
    <property type="entry name" value="trans_reg_C"/>
    <property type="match status" value="1"/>
</dbReference>
<dbReference type="GO" id="GO:0005829">
    <property type="term" value="C:cytosol"/>
    <property type="evidence" value="ECO:0007669"/>
    <property type="project" value="TreeGrafter"/>
</dbReference>
<dbReference type="EMBL" id="LVXG01000003">
    <property type="protein sequence ID" value="OQP54489.1"/>
    <property type="molecule type" value="Genomic_DNA"/>
</dbReference>
<dbReference type="Pfam" id="PF00072">
    <property type="entry name" value="Response_reg"/>
    <property type="match status" value="1"/>
</dbReference>
<dbReference type="PROSITE" id="PS50110">
    <property type="entry name" value="RESPONSE_REGULATORY"/>
    <property type="match status" value="1"/>
</dbReference>
<dbReference type="RefSeq" id="WP_081197317.1">
    <property type="nucleotide sequence ID" value="NZ_FOCZ01000003.1"/>
</dbReference>
<reference evidence="11" key="1">
    <citation type="submission" date="2016-04" db="EMBL/GenBank/DDBJ databases">
        <authorList>
            <person name="Chen L."/>
            <person name="Zhuang W."/>
            <person name="Wang G."/>
        </authorList>
    </citation>
    <scope>NUCLEOTIDE SEQUENCE [LARGE SCALE GENOMIC DNA]</scope>
    <source>
        <strain evidence="11">17621</strain>
    </source>
</reference>
<dbReference type="Gene3D" id="1.10.10.10">
    <property type="entry name" value="Winged helix-like DNA-binding domain superfamily/Winged helix DNA-binding domain"/>
    <property type="match status" value="1"/>
</dbReference>
<evidence type="ECO:0000256" key="1">
    <source>
        <dbReference type="ARBA" id="ARBA00022553"/>
    </source>
</evidence>
<proteinExistence type="predicted"/>
<dbReference type="PANTHER" id="PTHR48111">
    <property type="entry name" value="REGULATOR OF RPOS"/>
    <property type="match status" value="1"/>
</dbReference>